<dbReference type="Proteomes" id="UP000271925">
    <property type="component" value="Unassembled WGS sequence"/>
</dbReference>
<gene>
    <name evidence="2" type="ORF">EHT25_28115</name>
</gene>
<proteinExistence type="predicted"/>
<protein>
    <submittedName>
        <fullName evidence="2">Uncharacterized protein</fullName>
    </submittedName>
</protein>
<name>A0A3P1BCR4_9BACT</name>
<keyword evidence="1" id="KW-0732">Signal</keyword>
<keyword evidence="3" id="KW-1185">Reference proteome</keyword>
<dbReference type="RefSeq" id="WP_124878763.1">
    <property type="nucleotide sequence ID" value="NZ_RQJO01000015.1"/>
</dbReference>
<dbReference type="EMBL" id="RQJO01000015">
    <property type="protein sequence ID" value="RRA98858.1"/>
    <property type="molecule type" value="Genomic_DNA"/>
</dbReference>
<dbReference type="OrthoDB" id="964128at2"/>
<evidence type="ECO:0000313" key="3">
    <source>
        <dbReference type="Proteomes" id="UP000271925"/>
    </source>
</evidence>
<feature type="signal peptide" evidence="1">
    <location>
        <begin position="1"/>
        <end position="19"/>
    </location>
</feature>
<organism evidence="2 3">
    <name type="scientific">Larkinella rosea</name>
    <dbReference type="NCBI Taxonomy" id="2025312"/>
    <lineage>
        <taxon>Bacteria</taxon>
        <taxon>Pseudomonadati</taxon>
        <taxon>Bacteroidota</taxon>
        <taxon>Cytophagia</taxon>
        <taxon>Cytophagales</taxon>
        <taxon>Spirosomataceae</taxon>
        <taxon>Larkinella</taxon>
    </lineage>
</organism>
<feature type="chain" id="PRO_5018031706" evidence="1">
    <location>
        <begin position="20"/>
        <end position="148"/>
    </location>
</feature>
<sequence>MKIVFALILLVGVIGSASAFPFGVSAPVSASDSLSAQRVARFSRQKFQPQLVSVSYEPILQLPRFSTLIRRHAINPSGKAPVKSYEISLPVGVIEKSIVVKAGNTTLEAGKAYHYLASNRIQITDPRVLQSADPIEMTYETMRFRQQR</sequence>
<comment type="caution">
    <text evidence="2">The sequence shown here is derived from an EMBL/GenBank/DDBJ whole genome shotgun (WGS) entry which is preliminary data.</text>
</comment>
<evidence type="ECO:0000313" key="2">
    <source>
        <dbReference type="EMBL" id="RRA98858.1"/>
    </source>
</evidence>
<accession>A0A3P1BCR4</accession>
<dbReference type="AlphaFoldDB" id="A0A3P1BCR4"/>
<evidence type="ECO:0000256" key="1">
    <source>
        <dbReference type="SAM" id="SignalP"/>
    </source>
</evidence>
<reference evidence="2 3" key="1">
    <citation type="submission" date="2018-11" db="EMBL/GenBank/DDBJ databases">
        <authorList>
            <person name="Zhou Z."/>
            <person name="Wang G."/>
        </authorList>
    </citation>
    <scope>NUCLEOTIDE SEQUENCE [LARGE SCALE GENOMIC DNA]</scope>
    <source>
        <strain evidence="2 3">KCTC52004</strain>
    </source>
</reference>